<proteinExistence type="predicted"/>
<gene>
    <name evidence="1" type="ORF">GCM10010449_62720</name>
</gene>
<evidence type="ECO:0000313" key="1">
    <source>
        <dbReference type="EMBL" id="GAA3133326.1"/>
    </source>
</evidence>
<protein>
    <submittedName>
        <fullName evidence="1">Uncharacterized protein</fullName>
    </submittedName>
</protein>
<dbReference type="EMBL" id="BAAAUG010000132">
    <property type="protein sequence ID" value="GAA3133326.1"/>
    <property type="molecule type" value="Genomic_DNA"/>
</dbReference>
<dbReference type="Proteomes" id="UP001501637">
    <property type="component" value="Unassembled WGS sequence"/>
</dbReference>
<organism evidence="1 2">
    <name type="scientific">Streptomyces rectiviolaceus</name>
    <dbReference type="NCBI Taxonomy" id="332591"/>
    <lineage>
        <taxon>Bacteria</taxon>
        <taxon>Bacillati</taxon>
        <taxon>Actinomycetota</taxon>
        <taxon>Actinomycetes</taxon>
        <taxon>Kitasatosporales</taxon>
        <taxon>Streptomycetaceae</taxon>
        <taxon>Streptomyces</taxon>
    </lineage>
</organism>
<sequence length="73" mass="7362">MTETDSAISGGSVRDVLADTNNLSERWKTASGPVHCGPGPTTDDWGWADGAGGAGKLHSVADDCCIPSSAITS</sequence>
<accession>A0ABP6N423</accession>
<reference evidence="2" key="1">
    <citation type="journal article" date="2019" name="Int. J. Syst. Evol. Microbiol.">
        <title>The Global Catalogue of Microorganisms (GCM) 10K type strain sequencing project: providing services to taxonomists for standard genome sequencing and annotation.</title>
        <authorList>
            <consortium name="The Broad Institute Genomics Platform"/>
            <consortium name="The Broad Institute Genome Sequencing Center for Infectious Disease"/>
            <person name="Wu L."/>
            <person name="Ma J."/>
        </authorList>
    </citation>
    <scope>NUCLEOTIDE SEQUENCE [LARGE SCALE GENOMIC DNA]</scope>
    <source>
        <strain evidence="2">JCM 9092</strain>
    </source>
</reference>
<comment type="caution">
    <text evidence="1">The sequence shown here is derived from an EMBL/GenBank/DDBJ whole genome shotgun (WGS) entry which is preliminary data.</text>
</comment>
<keyword evidence="2" id="KW-1185">Reference proteome</keyword>
<evidence type="ECO:0000313" key="2">
    <source>
        <dbReference type="Proteomes" id="UP001501637"/>
    </source>
</evidence>
<name>A0ABP6N423_9ACTN</name>